<evidence type="ECO:0000259" key="1">
    <source>
        <dbReference type="Pfam" id="PF02225"/>
    </source>
</evidence>
<comment type="caution">
    <text evidence="2">The sequence shown here is derived from an EMBL/GenBank/DDBJ whole genome shotgun (WGS) entry which is preliminary data.</text>
</comment>
<evidence type="ECO:0000313" key="2">
    <source>
        <dbReference type="EMBL" id="ORY90037.1"/>
    </source>
</evidence>
<keyword evidence="3" id="KW-1185">Reference proteome</keyword>
<feature type="domain" description="PA" evidence="1">
    <location>
        <begin position="63"/>
        <end position="113"/>
    </location>
</feature>
<dbReference type="Proteomes" id="UP000242180">
    <property type="component" value="Unassembled WGS sequence"/>
</dbReference>
<protein>
    <recommendedName>
        <fullName evidence="1">PA domain-containing protein</fullName>
    </recommendedName>
</protein>
<dbReference type="Pfam" id="PF02225">
    <property type="entry name" value="PA"/>
    <property type="match status" value="1"/>
</dbReference>
<dbReference type="Gene3D" id="3.50.30.30">
    <property type="match status" value="1"/>
</dbReference>
<organism evidence="2 3">
    <name type="scientific">Syncephalastrum racemosum</name>
    <name type="common">Filamentous fungus</name>
    <dbReference type="NCBI Taxonomy" id="13706"/>
    <lineage>
        <taxon>Eukaryota</taxon>
        <taxon>Fungi</taxon>
        <taxon>Fungi incertae sedis</taxon>
        <taxon>Mucoromycota</taxon>
        <taxon>Mucoromycotina</taxon>
        <taxon>Mucoromycetes</taxon>
        <taxon>Mucorales</taxon>
        <taxon>Syncephalastraceae</taxon>
        <taxon>Syncephalastrum</taxon>
    </lineage>
</organism>
<dbReference type="InParanoid" id="A0A1X2GZT0"/>
<gene>
    <name evidence="2" type="ORF">BCR43DRAFT_121358</name>
</gene>
<accession>A0A1X2GZT0</accession>
<dbReference type="InterPro" id="IPR003137">
    <property type="entry name" value="PA_domain"/>
</dbReference>
<dbReference type="InterPro" id="IPR046450">
    <property type="entry name" value="PA_dom_sf"/>
</dbReference>
<evidence type="ECO:0000313" key="3">
    <source>
        <dbReference type="Proteomes" id="UP000242180"/>
    </source>
</evidence>
<dbReference type="EMBL" id="MCGN01000013">
    <property type="protein sequence ID" value="ORY90037.1"/>
    <property type="molecule type" value="Genomic_DNA"/>
</dbReference>
<reference evidence="2 3" key="1">
    <citation type="submission" date="2016-07" db="EMBL/GenBank/DDBJ databases">
        <title>Pervasive Adenine N6-methylation of Active Genes in Fungi.</title>
        <authorList>
            <consortium name="DOE Joint Genome Institute"/>
            <person name="Mondo S.J."/>
            <person name="Dannebaum R.O."/>
            <person name="Kuo R.C."/>
            <person name="Labutti K."/>
            <person name="Haridas S."/>
            <person name="Kuo A."/>
            <person name="Salamov A."/>
            <person name="Ahrendt S.R."/>
            <person name="Lipzen A."/>
            <person name="Sullivan W."/>
            <person name="Andreopoulos W.B."/>
            <person name="Clum A."/>
            <person name="Lindquist E."/>
            <person name="Daum C."/>
            <person name="Ramamoorthy G.K."/>
            <person name="Gryganskyi A."/>
            <person name="Culley D."/>
            <person name="Magnuson J.K."/>
            <person name="James T.Y."/>
            <person name="O'Malley M.A."/>
            <person name="Stajich J.E."/>
            <person name="Spatafora J.W."/>
            <person name="Visel A."/>
            <person name="Grigoriev I.V."/>
        </authorList>
    </citation>
    <scope>NUCLEOTIDE SEQUENCE [LARGE SCALE GENOMIC DNA]</scope>
    <source>
        <strain evidence="2 3">NRRL 2496</strain>
    </source>
</reference>
<sequence>MIPLSAIKPYLDESDLLQIRHAEWVQVRVQGATASRQFLGVLSENSPSLHAAGRVHMPFDNLYGCRPYPPHALDDQIAVVWRGQCTFDEKVAAAYASGAKAIVFINNEQGAEEDIAFRALVSPGSPLLSVSITPYDGIMDVEGEWHVLQMIPEPGPPVLHLQGAPIHNIALLRDIIP</sequence>
<dbReference type="AlphaFoldDB" id="A0A1X2GZT0"/>
<proteinExistence type="predicted"/>
<name>A0A1X2GZT0_SYNRA</name>
<dbReference type="SUPFAM" id="SSF52025">
    <property type="entry name" value="PA domain"/>
    <property type="match status" value="1"/>
</dbReference>